<evidence type="ECO:0000313" key="2">
    <source>
        <dbReference type="Proteomes" id="UP000321721"/>
    </source>
</evidence>
<dbReference type="OrthoDB" id="1467525at2"/>
<proteinExistence type="predicted"/>
<organism evidence="1 2">
    <name type="scientific">Vicingus serpentipes</name>
    <dbReference type="NCBI Taxonomy" id="1926625"/>
    <lineage>
        <taxon>Bacteria</taxon>
        <taxon>Pseudomonadati</taxon>
        <taxon>Bacteroidota</taxon>
        <taxon>Flavobacteriia</taxon>
        <taxon>Flavobacteriales</taxon>
        <taxon>Vicingaceae</taxon>
        <taxon>Vicingus</taxon>
    </lineage>
</organism>
<name>A0A5C6RX60_9FLAO</name>
<accession>A0A5C6RX60</accession>
<gene>
    <name evidence="1" type="ORF">FRY74_02930</name>
</gene>
<keyword evidence="2" id="KW-1185">Reference proteome</keyword>
<sequence>MKTTVYILLTFSIIFFSCKKDSEVVPATRGYSYAGLTVGKYVIYDVDSIFYDDFDNSTNQYYFQIKELIQSKYIDAEGEEAYRIERYKKDTAVSPNFELQVVWNSKITPSTYQKVEDNERFVKLIFPVKQGKTWNGNSLNNREVWEYEYLSVHLPEQIGGIALDSVATVTQFDDGDEILIQRQFYQEKFAAKIGLVYKKVIDVKKAFNNQTGFYENSLGVDVTYTLNSYGLN</sequence>
<dbReference type="RefSeq" id="WP_147098440.1">
    <property type="nucleotide sequence ID" value="NZ_VOOS01000001.1"/>
</dbReference>
<evidence type="ECO:0000313" key="1">
    <source>
        <dbReference type="EMBL" id="TXB67156.1"/>
    </source>
</evidence>
<dbReference type="AlphaFoldDB" id="A0A5C6RX60"/>
<dbReference type="EMBL" id="VOOS01000001">
    <property type="protein sequence ID" value="TXB67156.1"/>
    <property type="molecule type" value="Genomic_DNA"/>
</dbReference>
<comment type="caution">
    <text evidence="1">The sequence shown here is derived from an EMBL/GenBank/DDBJ whole genome shotgun (WGS) entry which is preliminary data.</text>
</comment>
<protein>
    <submittedName>
        <fullName evidence="1">Uncharacterized protein</fullName>
    </submittedName>
</protein>
<dbReference type="Proteomes" id="UP000321721">
    <property type="component" value="Unassembled WGS sequence"/>
</dbReference>
<reference evidence="1 2" key="1">
    <citation type="submission" date="2019-08" db="EMBL/GenBank/DDBJ databases">
        <title>Genome of Vicingus serpentipes NCIMB 15042.</title>
        <authorList>
            <person name="Bowman J.P."/>
        </authorList>
    </citation>
    <scope>NUCLEOTIDE SEQUENCE [LARGE SCALE GENOMIC DNA]</scope>
    <source>
        <strain evidence="1 2">NCIMB 15042</strain>
    </source>
</reference>
<dbReference type="PROSITE" id="PS51257">
    <property type="entry name" value="PROKAR_LIPOPROTEIN"/>
    <property type="match status" value="1"/>
</dbReference>